<dbReference type="EMBL" id="CP139781">
    <property type="protein sequence ID" value="WRQ89011.1"/>
    <property type="molecule type" value="Genomic_DNA"/>
</dbReference>
<keyword evidence="3" id="KW-1185">Reference proteome</keyword>
<evidence type="ECO:0000313" key="3">
    <source>
        <dbReference type="Proteomes" id="UP000738431"/>
    </source>
</evidence>
<feature type="transmembrane region" description="Helical" evidence="1">
    <location>
        <begin position="50"/>
        <end position="67"/>
    </location>
</feature>
<sequence>MHLKLHLPEVPMTRGEQWFLAIAWLVILAKCVFVNWAFQHWNVPLNANWIILPTLMFAAVASVLWVTHKE</sequence>
<name>A0ABZ1CC44_9BACT</name>
<protein>
    <submittedName>
        <fullName evidence="2">Uncharacterized protein</fullName>
    </submittedName>
</protein>
<dbReference type="RefSeq" id="WP_221030886.1">
    <property type="nucleotide sequence ID" value="NZ_CP139781.1"/>
</dbReference>
<reference evidence="2 3" key="1">
    <citation type="submission" date="2023-12" db="EMBL/GenBank/DDBJ databases">
        <title>Description of an unclassified Opitutus bacterium of Verrucomicrobiota.</title>
        <authorList>
            <person name="Zhang D.-F."/>
        </authorList>
    </citation>
    <scope>NUCLEOTIDE SEQUENCE [LARGE SCALE GENOMIC DNA]</scope>
    <source>
        <strain evidence="2 3">WL0086</strain>
    </source>
</reference>
<dbReference type="Proteomes" id="UP000738431">
    <property type="component" value="Chromosome"/>
</dbReference>
<keyword evidence="1" id="KW-0812">Transmembrane</keyword>
<keyword evidence="1" id="KW-0472">Membrane</keyword>
<accession>A0ABZ1CC44</accession>
<evidence type="ECO:0000313" key="2">
    <source>
        <dbReference type="EMBL" id="WRQ89011.1"/>
    </source>
</evidence>
<gene>
    <name evidence="2" type="ORF">K1X11_006300</name>
</gene>
<feature type="transmembrane region" description="Helical" evidence="1">
    <location>
        <begin position="18"/>
        <end position="38"/>
    </location>
</feature>
<evidence type="ECO:0000256" key="1">
    <source>
        <dbReference type="SAM" id="Phobius"/>
    </source>
</evidence>
<keyword evidence="1" id="KW-1133">Transmembrane helix</keyword>
<proteinExistence type="predicted"/>
<organism evidence="2 3">
    <name type="scientific">Actomonas aquatica</name>
    <dbReference type="NCBI Taxonomy" id="2866162"/>
    <lineage>
        <taxon>Bacteria</taxon>
        <taxon>Pseudomonadati</taxon>
        <taxon>Verrucomicrobiota</taxon>
        <taxon>Opitutia</taxon>
        <taxon>Opitutales</taxon>
        <taxon>Opitutaceae</taxon>
        <taxon>Actomonas</taxon>
    </lineage>
</organism>